<comment type="caution">
    <text evidence="4">The sequence shown here is derived from an EMBL/GenBank/DDBJ whole genome shotgun (WGS) entry which is preliminary data.</text>
</comment>
<dbReference type="AlphaFoldDB" id="A0A2G5VRG2"/>
<dbReference type="CDD" id="cd11301">
    <property type="entry name" value="Fut1_Fut2_like"/>
    <property type="match status" value="1"/>
</dbReference>
<evidence type="ECO:0000313" key="4">
    <source>
        <dbReference type="EMBL" id="PIC54261.1"/>
    </source>
</evidence>
<reference evidence="5" key="1">
    <citation type="submission" date="2017-10" db="EMBL/GenBank/DDBJ databases">
        <title>Rapid genome shrinkage in a self-fertile nematode reveals novel sperm competition proteins.</title>
        <authorList>
            <person name="Yin D."/>
            <person name="Schwarz E.M."/>
            <person name="Thomas C.G."/>
            <person name="Felde R.L."/>
            <person name="Korf I.F."/>
            <person name="Cutter A.D."/>
            <person name="Schartner C.M."/>
            <person name="Ralston E.J."/>
            <person name="Meyer B.J."/>
            <person name="Haag E.S."/>
        </authorList>
    </citation>
    <scope>NUCLEOTIDE SEQUENCE [LARGE SCALE GENOMIC DNA]</scope>
    <source>
        <strain evidence="5">JU1422</strain>
    </source>
</reference>
<evidence type="ECO:0000256" key="2">
    <source>
        <dbReference type="ARBA" id="ARBA00022679"/>
    </source>
</evidence>
<dbReference type="PANTHER" id="PTHR22898:SF2">
    <property type="entry name" value="GALACTOSIDE 2-ALPHA-L-FUCOSYLTRANSFERASE-RELATED"/>
    <property type="match status" value="1"/>
</dbReference>
<dbReference type="GO" id="GO:0005975">
    <property type="term" value="P:carbohydrate metabolic process"/>
    <property type="evidence" value="ECO:0007669"/>
    <property type="project" value="InterPro"/>
</dbReference>
<dbReference type="STRING" id="1611254.A0A2G5VRG2"/>
<dbReference type="InterPro" id="IPR002516">
    <property type="entry name" value="Glyco_trans_11"/>
</dbReference>
<dbReference type="OrthoDB" id="5815225at2759"/>
<dbReference type="InterPro" id="IPR052501">
    <property type="entry name" value="Alpha-1-2_FucT"/>
</dbReference>
<keyword evidence="2" id="KW-0808">Transferase</keyword>
<evidence type="ECO:0000256" key="3">
    <source>
        <dbReference type="SAM" id="Phobius"/>
    </source>
</evidence>
<dbReference type="GO" id="GO:0008107">
    <property type="term" value="F:galactoside 2-alpha-L-fucosyltransferase activity"/>
    <property type="evidence" value="ECO:0007669"/>
    <property type="project" value="InterPro"/>
</dbReference>
<dbReference type="EMBL" id="PDUG01000001">
    <property type="protein sequence ID" value="PIC54261.1"/>
    <property type="molecule type" value="Genomic_DNA"/>
</dbReference>
<proteinExistence type="predicted"/>
<keyword evidence="3" id="KW-1133">Transmembrane helix</keyword>
<keyword evidence="3" id="KW-0812">Transmembrane</keyword>
<keyword evidence="3" id="KW-0472">Membrane</keyword>
<organism evidence="4 5">
    <name type="scientific">Caenorhabditis nigoni</name>
    <dbReference type="NCBI Taxonomy" id="1611254"/>
    <lineage>
        <taxon>Eukaryota</taxon>
        <taxon>Metazoa</taxon>
        <taxon>Ecdysozoa</taxon>
        <taxon>Nematoda</taxon>
        <taxon>Chromadorea</taxon>
        <taxon>Rhabditida</taxon>
        <taxon>Rhabditina</taxon>
        <taxon>Rhabditomorpha</taxon>
        <taxon>Rhabditoidea</taxon>
        <taxon>Rhabditidae</taxon>
        <taxon>Peloderinae</taxon>
        <taxon>Caenorhabditis</taxon>
    </lineage>
</organism>
<evidence type="ECO:0000313" key="5">
    <source>
        <dbReference type="Proteomes" id="UP000230233"/>
    </source>
</evidence>
<protein>
    <recommendedName>
        <fullName evidence="6">L-Fucosyltransferase</fullName>
    </recommendedName>
</protein>
<sequence>MRVNHYVMVFCLIFGILANIYVIVKLNIGTNLFEYLQKIQMSNIQRDTLPKCEIDTDNLLNFIENRHFLELEEKEKRKIPKNHEKTLQTMLFAFPTAGLGNKLFEIISLLGIAETLQRTPVINATNSDYINVLLKNIQPIFPKLVEGFDLKIIPPTTVIHKQTNWGACCRFDDPKKFENLSETHLMLDGHYFQSFKYFHHIRPKIIEILAPSKLTAVRAEILLPTKYRNDFIICTHIRRGDFQYDGVHQPSDATFTRSATDFLVDYYKKSRRRVTVVVLGNDIHFAKTVFEDRTENHTFLQKATTNAYNYSIPETSPKYTAVLTPTLTPEIDLAFSRLFCDVTLITAPSSTFGWWLSYLSKRKSQTYYRDITESRDGVLREMHEDDFYPPEWIKLKTDPKSGKIRKIL</sequence>
<gene>
    <name evidence="4" type="primary">Cnig_chr_I.g3581</name>
    <name evidence="4" type="ORF">B9Z55_003581</name>
</gene>
<keyword evidence="1" id="KW-0328">Glycosyltransferase</keyword>
<dbReference type="Pfam" id="PF01531">
    <property type="entry name" value="Glyco_transf_11"/>
    <property type="match status" value="1"/>
</dbReference>
<evidence type="ECO:0000256" key="1">
    <source>
        <dbReference type="ARBA" id="ARBA00022676"/>
    </source>
</evidence>
<name>A0A2G5VRG2_9PELO</name>
<keyword evidence="5" id="KW-1185">Reference proteome</keyword>
<accession>A0A2G5VRG2</accession>
<dbReference type="GO" id="GO:0016020">
    <property type="term" value="C:membrane"/>
    <property type="evidence" value="ECO:0007669"/>
    <property type="project" value="InterPro"/>
</dbReference>
<feature type="transmembrane region" description="Helical" evidence="3">
    <location>
        <begin position="6"/>
        <end position="24"/>
    </location>
</feature>
<evidence type="ECO:0008006" key="6">
    <source>
        <dbReference type="Google" id="ProtNLM"/>
    </source>
</evidence>
<dbReference type="Proteomes" id="UP000230233">
    <property type="component" value="Chromosome I"/>
</dbReference>
<dbReference type="PANTHER" id="PTHR22898">
    <property type="entry name" value="UNCHARACTERIZED GLYCOSOL TRANSFERASE-RELATED"/>
    <property type="match status" value="1"/>
</dbReference>